<name>A0A9P6B7U8_9AGAM</name>
<sequence length="109" mass="12790">MDSLTPPLSLLSATLHQQEADLNTKADVLNKHDLKLLCNKYYISAWRDRLLYPSTYLHTSQVDHLAYIQYDLQNNEWDEFKDTMTEFELKELPSNPRIKIVSDDNSSSW</sequence>
<reference evidence="1" key="1">
    <citation type="journal article" date="2020" name="Nat. Commun.">
        <title>Large-scale genome sequencing of mycorrhizal fungi provides insights into the early evolution of symbiotic traits.</title>
        <authorList>
            <person name="Miyauchi S."/>
            <person name="Kiss E."/>
            <person name="Kuo A."/>
            <person name="Drula E."/>
            <person name="Kohler A."/>
            <person name="Sanchez-Garcia M."/>
            <person name="Morin E."/>
            <person name="Andreopoulos B."/>
            <person name="Barry K.W."/>
            <person name="Bonito G."/>
            <person name="Buee M."/>
            <person name="Carver A."/>
            <person name="Chen C."/>
            <person name="Cichocki N."/>
            <person name="Clum A."/>
            <person name="Culley D."/>
            <person name="Crous P.W."/>
            <person name="Fauchery L."/>
            <person name="Girlanda M."/>
            <person name="Hayes R.D."/>
            <person name="Keri Z."/>
            <person name="LaButti K."/>
            <person name="Lipzen A."/>
            <person name="Lombard V."/>
            <person name="Magnuson J."/>
            <person name="Maillard F."/>
            <person name="Murat C."/>
            <person name="Nolan M."/>
            <person name="Ohm R.A."/>
            <person name="Pangilinan J."/>
            <person name="Pereira M.F."/>
            <person name="Perotto S."/>
            <person name="Peter M."/>
            <person name="Pfister S."/>
            <person name="Riley R."/>
            <person name="Sitrit Y."/>
            <person name="Stielow J.B."/>
            <person name="Szollosi G."/>
            <person name="Zifcakova L."/>
            <person name="Stursova M."/>
            <person name="Spatafora J.W."/>
            <person name="Tedersoo L."/>
            <person name="Vaario L.M."/>
            <person name="Yamada A."/>
            <person name="Yan M."/>
            <person name="Wang P."/>
            <person name="Xu J."/>
            <person name="Bruns T."/>
            <person name="Baldrian P."/>
            <person name="Vilgalys R."/>
            <person name="Dunand C."/>
            <person name="Henrissat B."/>
            <person name="Grigoriev I.V."/>
            <person name="Hibbett D."/>
            <person name="Nagy L.G."/>
            <person name="Martin F.M."/>
        </authorList>
    </citation>
    <scope>NUCLEOTIDE SEQUENCE</scope>
    <source>
        <strain evidence="1">UP504</strain>
    </source>
</reference>
<accession>A0A9P6B7U8</accession>
<keyword evidence="2" id="KW-1185">Reference proteome</keyword>
<comment type="caution">
    <text evidence="1">The sequence shown here is derived from an EMBL/GenBank/DDBJ whole genome shotgun (WGS) entry which is preliminary data.</text>
</comment>
<dbReference type="Proteomes" id="UP000886523">
    <property type="component" value="Unassembled WGS sequence"/>
</dbReference>
<evidence type="ECO:0000313" key="1">
    <source>
        <dbReference type="EMBL" id="KAF9519125.1"/>
    </source>
</evidence>
<protein>
    <submittedName>
        <fullName evidence="1">Uncharacterized protein</fullName>
    </submittedName>
</protein>
<dbReference type="EMBL" id="MU128919">
    <property type="protein sequence ID" value="KAF9519125.1"/>
    <property type="molecule type" value="Genomic_DNA"/>
</dbReference>
<dbReference type="AlphaFoldDB" id="A0A9P6B7U8"/>
<gene>
    <name evidence="1" type="ORF">BS47DRAFT_1388271</name>
</gene>
<evidence type="ECO:0000313" key="2">
    <source>
        <dbReference type="Proteomes" id="UP000886523"/>
    </source>
</evidence>
<proteinExistence type="predicted"/>
<organism evidence="1 2">
    <name type="scientific">Hydnum rufescens UP504</name>
    <dbReference type="NCBI Taxonomy" id="1448309"/>
    <lineage>
        <taxon>Eukaryota</taxon>
        <taxon>Fungi</taxon>
        <taxon>Dikarya</taxon>
        <taxon>Basidiomycota</taxon>
        <taxon>Agaricomycotina</taxon>
        <taxon>Agaricomycetes</taxon>
        <taxon>Cantharellales</taxon>
        <taxon>Hydnaceae</taxon>
        <taxon>Hydnum</taxon>
    </lineage>
</organism>